<evidence type="ECO:0000313" key="1">
    <source>
        <dbReference type="EMBL" id="KHF44630.1"/>
    </source>
</evidence>
<accession>A0A837DAU9</accession>
<proteinExistence type="predicted"/>
<gene>
    <name evidence="1" type="ORF">MINT15_15120</name>
</gene>
<sequence>MGIRESSVGEAVDVGLGVEEATFNSREAALIPDPDGGCIIALALTETSRVDVGVTGIDTEEACQLVEQVTEIVEPRLPGGN</sequence>
<dbReference type="AlphaFoldDB" id="A0A837DAU9"/>
<organism evidence="1 2">
    <name type="scientific">Saccharomonospora viridis</name>
    <dbReference type="NCBI Taxonomy" id="1852"/>
    <lineage>
        <taxon>Bacteria</taxon>
        <taxon>Bacillati</taxon>
        <taxon>Actinomycetota</taxon>
        <taxon>Actinomycetes</taxon>
        <taxon>Pseudonocardiales</taxon>
        <taxon>Pseudonocardiaceae</taxon>
        <taxon>Saccharomonospora</taxon>
    </lineage>
</organism>
<name>A0A837DAU9_9PSEU</name>
<reference evidence="1 2" key="1">
    <citation type="submission" date="2014-10" db="EMBL/GenBank/DDBJ databases">
        <title>Genome sequence of Micropolyspora internatus JCM3315.</title>
        <authorList>
            <person name="Shin S.-K."/>
            <person name="Yi H."/>
        </authorList>
    </citation>
    <scope>NUCLEOTIDE SEQUENCE [LARGE SCALE GENOMIC DNA]</scope>
    <source>
        <strain evidence="1 2">JCM 3315</strain>
    </source>
</reference>
<dbReference type="Proteomes" id="UP000030848">
    <property type="component" value="Unassembled WGS sequence"/>
</dbReference>
<comment type="caution">
    <text evidence="1">The sequence shown here is derived from an EMBL/GenBank/DDBJ whole genome shotgun (WGS) entry which is preliminary data.</text>
</comment>
<evidence type="ECO:0000313" key="2">
    <source>
        <dbReference type="Proteomes" id="UP000030848"/>
    </source>
</evidence>
<protein>
    <submittedName>
        <fullName evidence="1">Uncharacterized protein</fullName>
    </submittedName>
</protein>
<dbReference type="EMBL" id="JRZE01000003">
    <property type="protein sequence ID" value="KHF44630.1"/>
    <property type="molecule type" value="Genomic_DNA"/>
</dbReference>